<evidence type="ECO:0000259" key="1">
    <source>
        <dbReference type="PROSITE" id="PS50830"/>
    </source>
</evidence>
<keyword evidence="3" id="KW-1185">Reference proteome</keyword>
<comment type="caution">
    <text evidence="2">The sequence shown here is derived from an EMBL/GenBank/DDBJ whole genome shotgun (WGS) entry which is preliminary data.</text>
</comment>
<proteinExistence type="predicted"/>
<dbReference type="Gene3D" id="2.40.50.90">
    <property type="match status" value="1"/>
</dbReference>
<accession>A0A927CGX8</accession>
<evidence type="ECO:0000313" key="3">
    <source>
        <dbReference type="Proteomes" id="UP000639396"/>
    </source>
</evidence>
<dbReference type="Pfam" id="PF00565">
    <property type="entry name" value="SNase"/>
    <property type="match status" value="1"/>
</dbReference>
<dbReference type="AlphaFoldDB" id="A0A927CGX8"/>
<dbReference type="Gene3D" id="3.30.457.10">
    <property type="entry name" value="Copper amine oxidase-like, N-terminal domain"/>
    <property type="match status" value="1"/>
</dbReference>
<dbReference type="RefSeq" id="WP_190932401.1">
    <property type="nucleotide sequence ID" value="NZ_JACXJA010000070.1"/>
</dbReference>
<dbReference type="InterPro" id="IPR012854">
    <property type="entry name" value="Cu_amine_oxidase-like_N"/>
</dbReference>
<dbReference type="Proteomes" id="UP000639396">
    <property type="component" value="Unassembled WGS sequence"/>
</dbReference>
<dbReference type="InterPro" id="IPR016071">
    <property type="entry name" value="Staphylococal_nuclease_OB-fold"/>
</dbReference>
<name>A0A927CGX8_9BACL</name>
<gene>
    <name evidence="2" type="ORF">IDH45_32945</name>
</gene>
<reference evidence="2" key="1">
    <citation type="submission" date="2020-09" db="EMBL/GenBank/DDBJ databases">
        <title>A novel bacterium of genus Paenibacillus, isolated from South China Sea.</title>
        <authorList>
            <person name="Huang H."/>
            <person name="Mo K."/>
            <person name="Hu Y."/>
        </authorList>
    </citation>
    <scope>NUCLEOTIDE SEQUENCE</scope>
    <source>
        <strain evidence="2">IB182363</strain>
    </source>
</reference>
<dbReference type="PROSITE" id="PS50830">
    <property type="entry name" value="TNASE_3"/>
    <property type="match status" value="1"/>
</dbReference>
<dbReference type="SUPFAM" id="SSF55383">
    <property type="entry name" value="Copper amine oxidase, domain N"/>
    <property type="match status" value="1"/>
</dbReference>
<dbReference type="Pfam" id="PF07833">
    <property type="entry name" value="Cu_amine_oxidN1"/>
    <property type="match status" value="1"/>
</dbReference>
<organism evidence="2 3">
    <name type="scientific">Paenibacillus oceani</name>
    <dbReference type="NCBI Taxonomy" id="2772510"/>
    <lineage>
        <taxon>Bacteria</taxon>
        <taxon>Bacillati</taxon>
        <taxon>Bacillota</taxon>
        <taxon>Bacilli</taxon>
        <taxon>Bacillales</taxon>
        <taxon>Paenibacillaceae</taxon>
        <taxon>Paenibacillus</taxon>
    </lineage>
</organism>
<sequence length="290" mass="31458">MFERFAAVILVVGLLLLFTPVHAEQQAQPKLMLNGNAIEFEVQPVTVEGITLVPLRHLLEELGATVEWNQEMKAFKATRGDRVLQYKIGDAAAYRDEEMIVLPVPGQVVGGHTLMPVRFVAEALGAEVGWESYTRTILISSRSKRPGVVSKVADGAAVEVLPIGEQHPAAETVRLIGVNIPAPGGEGSEQSLQLGKAAAGSILEQLEGKTVGIEIDATKRDSEDRIPAYLYLDDGTMVNAMLIAEGYAITEAVPPDLRWRELFQSLQSDARMNGRGIWKQEATALPVSPI</sequence>
<dbReference type="SMART" id="SM00318">
    <property type="entry name" value="SNc"/>
    <property type="match status" value="1"/>
</dbReference>
<dbReference type="InterPro" id="IPR036582">
    <property type="entry name" value="Mao_N_sf"/>
</dbReference>
<dbReference type="EMBL" id="JACXJA010000070">
    <property type="protein sequence ID" value="MBD2866787.1"/>
    <property type="molecule type" value="Genomic_DNA"/>
</dbReference>
<protein>
    <submittedName>
        <fullName evidence="2">Thermonuclease family protein</fullName>
    </submittedName>
</protein>
<evidence type="ECO:0000313" key="2">
    <source>
        <dbReference type="EMBL" id="MBD2866787.1"/>
    </source>
</evidence>
<dbReference type="SUPFAM" id="SSF50199">
    <property type="entry name" value="Staphylococcal nuclease"/>
    <property type="match status" value="1"/>
</dbReference>
<feature type="domain" description="TNase-like" evidence="1">
    <location>
        <begin position="143"/>
        <end position="280"/>
    </location>
</feature>
<dbReference type="InterPro" id="IPR035437">
    <property type="entry name" value="SNase_OB-fold_sf"/>
</dbReference>